<dbReference type="OrthoDB" id="2596891at2759"/>
<dbReference type="STRING" id="879819.A0A0J0XM58"/>
<dbReference type="Proteomes" id="UP000053611">
    <property type="component" value="Unassembled WGS sequence"/>
</dbReference>
<keyword evidence="2" id="KW-1133">Transmembrane helix</keyword>
<feature type="compositionally biased region" description="Basic and acidic residues" evidence="1">
    <location>
        <begin position="562"/>
        <end position="572"/>
    </location>
</feature>
<feature type="compositionally biased region" description="Polar residues" evidence="1">
    <location>
        <begin position="136"/>
        <end position="153"/>
    </location>
</feature>
<evidence type="ECO:0000256" key="2">
    <source>
        <dbReference type="SAM" id="Phobius"/>
    </source>
</evidence>
<feature type="region of interest" description="Disordered" evidence="1">
    <location>
        <begin position="418"/>
        <end position="484"/>
    </location>
</feature>
<dbReference type="EMBL" id="KQ087208">
    <property type="protein sequence ID" value="KLT42201.1"/>
    <property type="molecule type" value="Genomic_DNA"/>
</dbReference>
<evidence type="ECO:0000313" key="4">
    <source>
        <dbReference type="Proteomes" id="UP000053611"/>
    </source>
</evidence>
<protein>
    <submittedName>
        <fullName evidence="3">Uncharacterized protein</fullName>
    </submittedName>
</protein>
<feature type="transmembrane region" description="Helical" evidence="2">
    <location>
        <begin position="599"/>
        <end position="621"/>
    </location>
</feature>
<sequence length="627" mass="65472">MSMPPPPPPSRHRSTASAPIPGLPIPSTRPFGTPTRPAPASAPAPAHHGTPTRPTTPSTSRPTYPSSSLRPIHHASDRSINSTPTTSFLSSSSQATPSQPIHPLAPMSGASSISAASAAVDSPLPTASRIIEPAHSRTTSEQTRSGLRQSAPSTPAHRVSRSVGAYPVSPSVEARRQGLESPSRAKLVEPNLPSAPTVWTPSELAQYLSWALRTGGNDGQGPTLPSPVIEDVVSWVLRSQVTGRQFATGVDQGVARPPPFLPVLAVVSRRLRRTGSRLSECSTSTDASAEEKEVTRVRRLAHAFEHISSASEASGDEASLSVLREQLTGESVHGFGRAAPRPEARNWSRRDSVASVASIASGISAASHARWRPSADSTTVWVTHDEDVYAAGNASPTAPLRAKAEAKAALELAELAGLAKDNSPPPPYAPSPARSFAPTTPPRARDSSPEPASPSPSPSPSASASAPASASPPSPSHMARMGAHRSNGVDPYAVLRQRPAPDKPHWTTTRRASGTPGSLRRRREAAMAREVAALTDRIRELEARLAAVETPADSPAGSVPDAGEKPGGEKPKPRPRGLLAALGLADEHGNQPRLQDLPALLFLLGVGVGAGGCAVIVRVLLQRRITA</sequence>
<feature type="compositionally biased region" description="Polar residues" evidence="1">
    <location>
        <begin position="506"/>
        <end position="516"/>
    </location>
</feature>
<dbReference type="AlphaFoldDB" id="A0A0J0XM58"/>
<organism evidence="3 4">
    <name type="scientific">Cutaneotrichosporon oleaginosum</name>
    <dbReference type="NCBI Taxonomy" id="879819"/>
    <lineage>
        <taxon>Eukaryota</taxon>
        <taxon>Fungi</taxon>
        <taxon>Dikarya</taxon>
        <taxon>Basidiomycota</taxon>
        <taxon>Agaricomycotina</taxon>
        <taxon>Tremellomycetes</taxon>
        <taxon>Trichosporonales</taxon>
        <taxon>Trichosporonaceae</taxon>
        <taxon>Cutaneotrichosporon</taxon>
    </lineage>
</organism>
<gene>
    <name evidence="3" type="ORF">CC85DRAFT_328428</name>
</gene>
<feature type="compositionally biased region" description="Low complexity" evidence="1">
    <location>
        <begin position="82"/>
        <end position="122"/>
    </location>
</feature>
<name>A0A0J0XM58_9TREE</name>
<feature type="compositionally biased region" description="Low complexity" evidence="1">
    <location>
        <begin position="43"/>
        <end position="70"/>
    </location>
</feature>
<reference evidence="3 4" key="1">
    <citation type="submission" date="2015-03" db="EMBL/GenBank/DDBJ databases">
        <title>Genomics and transcriptomics of the oil-accumulating basidiomycete yeast T. oleaginosus allow insights into substrate utilization and the diverse evolutionary trajectories of mating systems in fungi.</title>
        <authorList>
            <consortium name="DOE Joint Genome Institute"/>
            <person name="Kourist R."/>
            <person name="Kracht O."/>
            <person name="Bracharz F."/>
            <person name="Lipzen A."/>
            <person name="Nolan M."/>
            <person name="Ohm R."/>
            <person name="Grigoriev I."/>
            <person name="Sun S."/>
            <person name="Heitman J."/>
            <person name="Bruck T."/>
            <person name="Nowrousian M."/>
        </authorList>
    </citation>
    <scope>NUCLEOTIDE SEQUENCE [LARGE SCALE GENOMIC DNA]</scope>
    <source>
        <strain evidence="3 4">IBC0246</strain>
    </source>
</reference>
<feature type="region of interest" description="Disordered" evidence="1">
    <location>
        <begin position="1"/>
        <end position="188"/>
    </location>
</feature>
<evidence type="ECO:0000313" key="3">
    <source>
        <dbReference type="EMBL" id="KLT42201.1"/>
    </source>
</evidence>
<keyword evidence="4" id="KW-1185">Reference proteome</keyword>
<feature type="region of interest" description="Disordered" evidence="1">
    <location>
        <begin position="498"/>
        <end position="526"/>
    </location>
</feature>
<keyword evidence="2" id="KW-0812">Transmembrane</keyword>
<feature type="compositionally biased region" description="Low complexity" evidence="1">
    <location>
        <begin position="460"/>
        <end position="469"/>
    </location>
</feature>
<proteinExistence type="predicted"/>
<feature type="region of interest" description="Disordered" evidence="1">
    <location>
        <begin position="547"/>
        <end position="576"/>
    </location>
</feature>
<dbReference type="GeneID" id="28987298"/>
<dbReference type="RefSeq" id="XP_018278692.1">
    <property type="nucleotide sequence ID" value="XM_018426695.1"/>
</dbReference>
<keyword evidence="2" id="KW-0472">Membrane</keyword>
<evidence type="ECO:0000256" key="1">
    <source>
        <dbReference type="SAM" id="MobiDB-lite"/>
    </source>
</evidence>
<accession>A0A0J0XM58</accession>